<organism evidence="9 10">
    <name type="scientific">Bifidobacterium commune</name>
    <dbReference type="NCBI Taxonomy" id="1505727"/>
    <lineage>
        <taxon>Bacteria</taxon>
        <taxon>Bacillati</taxon>
        <taxon>Actinomycetota</taxon>
        <taxon>Actinomycetes</taxon>
        <taxon>Bifidobacteriales</taxon>
        <taxon>Bifidobacteriaceae</taxon>
        <taxon>Bifidobacterium</taxon>
    </lineage>
</organism>
<evidence type="ECO:0000256" key="1">
    <source>
        <dbReference type="ARBA" id="ARBA00022475"/>
    </source>
</evidence>
<evidence type="ECO:0000256" key="2">
    <source>
        <dbReference type="ARBA" id="ARBA00022618"/>
    </source>
</evidence>
<evidence type="ECO:0000256" key="4">
    <source>
        <dbReference type="ARBA" id="ARBA00022989"/>
    </source>
</evidence>
<gene>
    <name evidence="7" type="primary">crgA</name>
    <name evidence="9" type="ORF">GA0061077_1177</name>
</gene>
<evidence type="ECO:0000313" key="9">
    <source>
        <dbReference type="EMBL" id="SCC80390.1"/>
    </source>
</evidence>
<keyword evidence="6 7" id="KW-0131">Cell cycle</keyword>
<feature type="region of interest" description="Disordered" evidence="8">
    <location>
        <begin position="1"/>
        <end position="69"/>
    </location>
</feature>
<dbReference type="AlphaFoldDB" id="A0A1C4H6S7"/>
<dbReference type="RefSeq" id="WP_091848013.1">
    <property type="nucleotide sequence ID" value="NZ_FMBL01000003.1"/>
</dbReference>
<keyword evidence="3 7" id="KW-0812">Transmembrane</keyword>
<protein>
    <recommendedName>
        <fullName evidence="7">Cell division protein CrgA</fullName>
    </recommendedName>
</protein>
<keyword evidence="1 7" id="KW-1003">Cell membrane</keyword>
<comment type="similarity">
    <text evidence="7">Belongs to the CrgA family.</text>
</comment>
<evidence type="ECO:0000256" key="7">
    <source>
        <dbReference type="HAMAP-Rule" id="MF_00631"/>
    </source>
</evidence>
<evidence type="ECO:0000313" key="10">
    <source>
        <dbReference type="Proteomes" id="UP000242610"/>
    </source>
</evidence>
<dbReference type="GO" id="GO:0005886">
    <property type="term" value="C:plasma membrane"/>
    <property type="evidence" value="ECO:0007669"/>
    <property type="project" value="UniProtKB-SubCell"/>
</dbReference>
<keyword evidence="5 7" id="KW-0472">Membrane</keyword>
<dbReference type="Proteomes" id="UP000242610">
    <property type="component" value="Unassembled WGS sequence"/>
</dbReference>
<proteinExistence type="inferred from homology"/>
<feature type="transmembrane region" description="Helical" evidence="7">
    <location>
        <begin position="153"/>
        <end position="172"/>
    </location>
</feature>
<reference evidence="10" key="1">
    <citation type="submission" date="2016-08" db="EMBL/GenBank/DDBJ databases">
        <authorList>
            <person name="Varghese N."/>
            <person name="Submissions Spin"/>
        </authorList>
    </citation>
    <scope>NUCLEOTIDE SEQUENCE [LARGE SCALE GENOMIC DNA]</scope>
    <source>
        <strain evidence="10">R-52791</strain>
    </source>
</reference>
<dbReference type="InterPro" id="IPR009619">
    <property type="entry name" value="CrgA"/>
</dbReference>
<evidence type="ECO:0000256" key="6">
    <source>
        <dbReference type="ARBA" id="ARBA00023306"/>
    </source>
</evidence>
<dbReference type="EMBL" id="FMBL01000003">
    <property type="protein sequence ID" value="SCC80390.1"/>
    <property type="molecule type" value="Genomic_DNA"/>
</dbReference>
<dbReference type="STRING" id="1505727.GA0061077_1177"/>
<dbReference type="NCBIfam" id="NF002593">
    <property type="entry name" value="PRK02251.1-2"/>
    <property type="match status" value="1"/>
</dbReference>
<keyword evidence="4 7" id="KW-1133">Transmembrane helix</keyword>
<accession>A0A1C4H6S7</accession>
<dbReference type="HAMAP" id="MF_00631">
    <property type="entry name" value="CrgA"/>
    <property type="match status" value="1"/>
</dbReference>
<comment type="function">
    <text evidence="7">Involved in cell division.</text>
</comment>
<dbReference type="Pfam" id="PF06781">
    <property type="entry name" value="CrgA"/>
    <property type="match status" value="1"/>
</dbReference>
<keyword evidence="10" id="KW-1185">Reference proteome</keyword>
<evidence type="ECO:0000256" key="3">
    <source>
        <dbReference type="ARBA" id="ARBA00022692"/>
    </source>
</evidence>
<feature type="transmembrane region" description="Helical" evidence="7">
    <location>
        <begin position="119"/>
        <end position="141"/>
    </location>
</feature>
<evidence type="ECO:0000256" key="8">
    <source>
        <dbReference type="SAM" id="MobiDB-lite"/>
    </source>
</evidence>
<sequence>MADEELNKGTDAASTEDEAQKAQDVIDTEAVKSVESEEVVLENQDDQSTSDDSAQGGADQEKSDEEDLDLPLEKIEELLSATNVDKNAVSPQLRRVAQRQAENSKRVEETIKDTKANPVWFVPLFCFLMILGLAWAVVYYLTTKYPIPGIGAWNLLIAFCIVMVGFIMTMWWR</sequence>
<evidence type="ECO:0000256" key="5">
    <source>
        <dbReference type="ARBA" id="ARBA00023136"/>
    </source>
</evidence>
<feature type="compositionally biased region" description="Acidic residues" evidence="8">
    <location>
        <begin position="36"/>
        <end position="49"/>
    </location>
</feature>
<dbReference type="GO" id="GO:0051301">
    <property type="term" value="P:cell division"/>
    <property type="evidence" value="ECO:0007669"/>
    <property type="project" value="UniProtKB-UniRule"/>
</dbReference>
<comment type="subcellular location">
    <subcellularLocation>
        <location evidence="7">Cell membrane</location>
        <topology evidence="7">Multi-pass membrane protein</topology>
    </subcellularLocation>
</comment>
<name>A0A1C4H6S7_9BIFI</name>
<keyword evidence="2 7" id="KW-0132">Cell division</keyword>